<keyword evidence="2" id="KW-0812">Transmembrane</keyword>
<keyword evidence="4" id="KW-0472">Membrane</keyword>
<comment type="caution">
    <text evidence="6">The sequence shown here is derived from an EMBL/GenBank/DDBJ whole genome shotgun (WGS) entry which is preliminary data.</text>
</comment>
<gene>
    <name evidence="6" type="ORF">CLMAG_47730</name>
</gene>
<evidence type="ECO:0000256" key="3">
    <source>
        <dbReference type="ARBA" id="ARBA00022989"/>
    </source>
</evidence>
<dbReference type="Proteomes" id="UP000076603">
    <property type="component" value="Unassembled WGS sequence"/>
</dbReference>
<dbReference type="Pfam" id="PF06803">
    <property type="entry name" value="DUF1232"/>
    <property type="match status" value="1"/>
</dbReference>
<evidence type="ECO:0000313" key="6">
    <source>
        <dbReference type="EMBL" id="KZL89775.1"/>
    </source>
</evidence>
<accession>A0A161WDL2</accession>
<evidence type="ECO:0000313" key="7">
    <source>
        <dbReference type="Proteomes" id="UP000076603"/>
    </source>
</evidence>
<evidence type="ECO:0000256" key="4">
    <source>
        <dbReference type="ARBA" id="ARBA00023136"/>
    </source>
</evidence>
<organism evidence="6 7">
    <name type="scientific">Clostridium magnum DSM 2767</name>
    <dbReference type="NCBI Taxonomy" id="1121326"/>
    <lineage>
        <taxon>Bacteria</taxon>
        <taxon>Bacillati</taxon>
        <taxon>Bacillota</taxon>
        <taxon>Clostridia</taxon>
        <taxon>Eubacteriales</taxon>
        <taxon>Clostridiaceae</taxon>
        <taxon>Clostridium</taxon>
    </lineage>
</organism>
<dbReference type="AlphaFoldDB" id="A0A161WDL2"/>
<feature type="domain" description="DUF1232" evidence="5">
    <location>
        <begin position="216"/>
        <end position="252"/>
    </location>
</feature>
<keyword evidence="7" id="KW-1185">Reference proteome</keyword>
<dbReference type="STRING" id="1121326.CLMAG_47730"/>
<dbReference type="OrthoDB" id="1930546at2"/>
<dbReference type="EMBL" id="LWAE01000007">
    <property type="protein sequence ID" value="KZL89775.1"/>
    <property type="molecule type" value="Genomic_DNA"/>
</dbReference>
<comment type="subcellular location">
    <subcellularLocation>
        <location evidence="1">Endomembrane system</location>
        <topology evidence="1">Multi-pass membrane protein</topology>
    </subcellularLocation>
</comment>
<evidence type="ECO:0000256" key="1">
    <source>
        <dbReference type="ARBA" id="ARBA00004127"/>
    </source>
</evidence>
<evidence type="ECO:0000259" key="5">
    <source>
        <dbReference type="Pfam" id="PF06803"/>
    </source>
</evidence>
<proteinExistence type="predicted"/>
<reference evidence="6 7" key="1">
    <citation type="submission" date="2016-04" db="EMBL/GenBank/DDBJ databases">
        <title>Genome sequence of Clostridium magnum DSM 2767.</title>
        <authorList>
            <person name="Poehlein A."/>
            <person name="Uhlig R."/>
            <person name="Fischer R."/>
            <person name="Bahl H."/>
            <person name="Daniel R."/>
        </authorList>
    </citation>
    <scope>NUCLEOTIDE SEQUENCE [LARGE SCALE GENOMIC DNA]</scope>
    <source>
        <strain evidence="6 7">DSM 2767</strain>
    </source>
</reference>
<dbReference type="PATRIC" id="fig|1121326.3.peg.4841"/>
<evidence type="ECO:0000256" key="2">
    <source>
        <dbReference type="ARBA" id="ARBA00022692"/>
    </source>
</evidence>
<dbReference type="RefSeq" id="WP_066628010.1">
    <property type="nucleotide sequence ID" value="NZ_FQXL01000006.1"/>
</dbReference>
<name>A0A161WDL2_9CLOT</name>
<dbReference type="InterPro" id="IPR010652">
    <property type="entry name" value="DUF1232"/>
</dbReference>
<keyword evidence="3" id="KW-1133">Transmembrane helix</keyword>
<sequence length="330" mass="37623">MRVSAVKAVFTEEDILSIIHDYIQIEGLKIDSIEIRECIVLRGSYKKKITIPFVVKMGLGNIHGNIVNIKVFSVKVSKIGILSGIKNITLKKLLSDFSEYGIKVNKDTVTVDLELASKLVPYFYFRLSTINMIDGALEVEAEEIVYSERKPVANIHNREKSSMNLKVEDEYSKLRDKVIDKVPDKYDKAILYAMILPDIMALLWRLFKDKRVKIKVKMMVGGVIAYLASPLDFIPDFVPLVGKIDDVAIAFFALNAILNEVPEEIILQNWQGREDIILLTREAVGYISQMVGSRNVGKLIFIVKDIFEKHGQKRKCESYAQLEKEKEKHI</sequence>
<protein>
    <recommendedName>
        <fullName evidence="5">DUF1232 domain-containing protein</fullName>
    </recommendedName>
</protein>
<dbReference type="GO" id="GO:0012505">
    <property type="term" value="C:endomembrane system"/>
    <property type="evidence" value="ECO:0007669"/>
    <property type="project" value="UniProtKB-SubCell"/>
</dbReference>